<proteinExistence type="predicted"/>
<sequence>MKRKRRERVKISEERYCLRFPVYLLLLYTKSPPQLHLSSALSESLVLMLMLVGTKRGRKSEPSALIILSTRDLLPLKRNNTLLKNLSMGGLGQEIT</sequence>
<evidence type="ECO:0000313" key="2">
    <source>
        <dbReference type="Proteomes" id="UP000324222"/>
    </source>
</evidence>
<gene>
    <name evidence="1" type="ORF">E2C01_009144</name>
</gene>
<dbReference type="Proteomes" id="UP000324222">
    <property type="component" value="Unassembled WGS sequence"/>
</dbReference>
<keyword evidence="2" id="KW-1185">Reference proteome</keyword>
<evidence type="ECO:0000313" key="1">
    <source>
        <dbReference type="EMBL" id="MPC16322.1"/>
    </source>
</evidence>
<comment type="caution">
    <text evidence="1">The sequence shown here is derived from an EMBL/GenBank/DDBJ whole genome shotgun (WGS) entry which is preliminary data.</text>
</comment>
<protein>
    <submittedName>
        <fullName evidence="1">Uncharacterized protein</fullName>
    </submittedName>
</protein>
<dbReference type="AlphaFoldDB" id="A0A5B7D2P9"/>
<dbReference type="EMBL" id="VSRR010000496">
    <property type="protein sequence ID" value="MPC16322.1"/>
    <property type="molecule type" value="Genomic_DNA"/>
</dbReference>
<organism evidence="1 2">
    <name type="scientific">Portunus trituberculatus</name>
    <name type="common">Swimming crab</name>
    <name type="synonym">Neptunus trituberculatus</name>
    <dbReference type="NCBI Taxonomy" id="210409"/>
    <lineage>
        <taxon>Eukaryota</taxon>
        <taxon>Metazoa</taxon>
        <taxon>Ecdysozoa</taxon>
        <taxon>Arthropoda</taxon>
        <taxon>Crustacea</taxon>
        <taxon>Multicrustacea</taxon>
        <taxon>Malacostraca</taxon>
        <taxon>Eumalacostraca</taxon>
        <taxon>Eucarida</taxon>
        <taxon>Decapoda</taxon>
        <taxon>Pleocyemata</taxon>
        <taxon>Brachyura</taxon>
        <taxon>Eubrachyura</taxon>
        <taxon>Portunoidea</taxon>
        <taxon>Portunidae</taxon>
        <taxon>Portuninae</taxon>
        <taxon>Portunus</taxon>
    </lineage>
</organism>
<name>A0A5B7D2P9_PORTR</name>
<reference evidence="1 2" key="1">
    <citation type="submission" date="2019-05" db="EMBL/GenBank/DDBJ databases">
        <title>Another draft genome of Portunus trituberculatus and its Hox gene families provides insights of decapod evolution.</title>
        <authorList>
            <person name="Jeong J.-H."/>
            <person name="Song I."/>
            <person name="Kim S."/>
            <person name="Choi T."/>
            <person name="Kim D."/>
            <person name="Ryu S."/>
            <person name="Kim W."/>
        </authorList>
    </citation>
    <scope>NUCLEOTIDE SEQUENCE [LARGE SCALE GENOMIC DNA]</scope>
    <source>
        <tissue evidence="1">Muscle</tissue>
    </source>
</reference>
<accession>A0A5B7D2P9</accession>